<dbReference type="GO" id="GO:0006955">
    <property type="term" value="P:immune response"/>
    <property type="evidence" value="ECO:0007669"/>
    <property type="project" value="InterPro"/>
</dbReference>
<dbReference type="SMART" id="SM00199">
    <property type="entry name" value="SCY"/>
    <property type="match status" value="1"/>
</dbReference>
<keyword evidence="1" id="KW-0202">Cytokine</keyword>
<dbReference type="AlphaFoldDB" id="A0AA88S8S5"/>
<sequence>MKLGNRKPEAFMKNFLWEGKVRITDTDTEDLVNRTVSAAALLILALFFICCSSVEATDATPDCCLSVVDKKIPQNAVVSYYHQVKGAGCRVEATVFITRNGRKLCAPLPRKNNWVKKLIQRLNKKSKKSSKKTSK</sequence>
<dbReference type="PANTHER" id="PTHR12015:SF108">
    <property type="entry name" value="C-C MOTIF CHEMOKINE 20"/>
    <property type="match status" value="1"/>
</dbReference>
<dbReference type="Pfam" id="PF00048">
    <property type="entry name" value="IL8"/>
    <property type="match status" value="1"/>
</dbReference>
<dbReference type="GO" id="GO:0005615">
    <property type="term" value="C:extracellular space"/>
    <property type="evidence" value="ECO:0007669"/>
    <property type="project" value="UniProtKB-KW"/>
</dbReference>
<reference evidence="3" key="1">
    <citation type="submission" date="2023-08" db="EMBL/GenBank/DDBJ databases">
        <title>Pelteobagrus vachellii genome.</title>
        <authorList>
            <person name="Liu H."/>
        </authorList>
    </citation>
    <scope>NUCLEOTIDE SEQUENCE</scope>
    <source>
        <strain evidence="3">PRFRI_2022a</strain>
        <tissue evidence="3">Muscle</tissue>
    </source>
</reference>
<accession>A0AA88S8S5</accession>
<evidence type="ECO:0000313" key="4">
    <source>
        <dbReference type="Proteomes" id="UP001187315"/>
    </source>
</evidence>
<name>A0AA88S8S5_TACVA</name>
<keyword evidence="4" id="KW-1185">Reference proteome</keyword>
<protein>
    <recommendedName>
        <fullName evidence="2">Chemokine interleukin-8-like domain-containing protein</fullName>
    </recommendedName>
</protein>
<dbReference type="SUPFAM" id="SSF54117">
    <property type="entry name" value="Interleukin 8-like chemokines"/>
    <property type="match status" value="1"/>
</dbReference>
<dbReference type="PANTHER" id="PTHR12015">
    <property type="entry name" value="SMALL INDUCIBLE CYTOKINE A"/>
    <property type="match status" value="1"/>
</dbReference>
<dbReference type="GO" id="GO:0008009">
    <property type="term" value="F:chemokine activity"/>
    <property type="evidence" value="ECO:0007669"/>
    <property type="project" value="InterPro"/>
</dbReference>
<proteinExistence type="predicted"/>
<comment type="caution">
    <text evidence="3">The sequence shown here is derived from an EMBL/GenBank/DDBJ whole genome shotgun (WGS) entry which is preliminary data.</text>
</comment>
<feature type="domain" description="Chemokine interleukin-8-like" evidence="2">
    <location>
        <begin position="60"/>
        <end position="122"/>
    </location>
</feature>
<dbReference type="EMBL" id="JAVHJS010000021">
    <property type="protein sequence ID" value="KAK2823744.1"/>
    <property type="molecule type" value="Genomic_DNA"/>
</dbReference>
<dbReference type="CDD" id="cd00169">
    <property type="entry name" value="Chemokine"/>
    <property type="match status" value="1"/>
</dbReference>
<evidence type="ECO:0000313" key="3">
    <source>
        <dbReference type="EMBL" id="KAK2823744.1"/>
    </source>
</evidence>
<dbReference type="InterPro" id="IPR001811">
    <property type="entry name" value="Chemokine_IL8-like_dom"/>
</dbReference>
<gene>
    <name evidence="3" type="ORF">Q7C36_020344</name>
</gene>
<dbReference type="Gene3D" id="2.40.50.40">
    <property type="match status" value="1"/>
</dbReference>
<dbReference type="InterPro" id="IPR036048">
    <property type="entry name" value="Interleukin_8-like_sf"/>
</dbReference>
<dbReference type="InterPro" id="IPR039809">
    <property type="entry name" value="Chemokine_b/g/d"/>
</dbReference>
<dbReference type="Proteomes" id="UP001187315">
    <property type="component" value="Unassembled WGS sequence"/>
</dbReference>
<evidence type="ECO:0000259" key="2">
    <source>
        <dbReference type="SMART" id="SM00199"/>
    </source>
</evidence>
<evidence type="ECO:0000256" key="1">
    <source>
        <dbReference type="ARBA" id="ARBA00022514"/>
    </source>
</evidence>
<organism evidence="3 4">
    <name type="scientific">Tachysurus vachellii</name>
    <name type="common">Darkbarbel catfish</name>
    <name type="synonym">Pelteobagrus vachellii</name>
    <dbReference type="NCBI Taxonomy" id="175792"/>
    <lineage>
        <taxon>Eukaryota</taxon>
        <taxon>Metazoa</taxon>
        <taxon>Chordata</taxon>
        <taxon>Craniata</taxon>
        <taxon>Vertebrata</taxon>
        <taxon>Euteleostomi</taxon>
        <taxon>Actinopterygii</taxon>
        <taxon>Neopterygii</taxon>
        <taxon>Teleostei</taxon>
        <taxon>Ostariophysi</taxon>
        <taxon>Siluriformes</taxon>
        <taxon>Bagridae</taxon>
        <taxon>Tachysurus</taxon>
    </lineage>
</organism>